<feature type="compositionally biased region" description="Polar residues" evidence="1">
    <location>
        <begin position="26"/>
        <end position="41"/>
    </location>
</feature>
<dbReference type="Proteomes" id="UP000039217">
    <property type="component" value="Unassembled WGS sequence"/>
</dbReference>
<sequence length="56" mass="6258">MAVDVEVSWAAIIKKIMWLTMSASENRLPSSSSVWHNTVSRSLPDASRRSLTRAVK</sequence>
<reference evidence="5 6" key="1">
    <citation type="submission" date="2015-03" db="EMBL/GenBank/DDBJ databases">
        <authorList>
            <consortium name="Pathogen Informatics"/>
        </authorList>
    </citation>
    <scope>NUCLEOTIDE SEQUENCE [LARGE SCALE GENOMIC DNA]</scope>
    <source>
        <strain evidence="2 7">C09601061</strain>
        <strain evidence="3 6">D00501624</strain>
        <strain evidence="5">N09902308</strain>
    </source>
</reference>
<dbReference type="AlphaFoldDB" id="A0A654ZCP0"/>
<gene>
    <name evidence="2" type="ORF">ERS007657_02128</name>
    <name evidence="3" type="ORF">ERS007661_02875</name>
    <name evidence="4" type="ORF">ERS007739_02909</name>
</gene>
<evidence type="ECO:0000256" key="1">
    <source>
        <dbReference type="SAM" id="MobiDB-lite"/>
    </source>
</evidence>
<evidence type="ECO:0000313" key="2">
    <source>
        <dbReference type="EMBL" id="CFR83148.1"/>
    </source>
</evidence>
<dbReference type="EMBL" id="CSBK01001411">
    <property type="protein sequence ID" value="COY63717.1"/>
    <property type="molecule type" value="Genomic_DNA"/>
</dbReference>
<evidence type="ECO:0000313" key="4">
    <source>
        <dbReference type="EMBL" id="COY63717.1"/>
    </source>
</evidence>
<evidence type="ECO:0000313" key="7">
    <source>
        <dbReference type="Proteomes" id="UP000046680"/>
    </source>
</evidence>
<accession>A0A654ZCP0</accession>
<protein>
    <submittedName>
        <fullName evidence="4">Uncharacterized protein</fullName>
    </submittedName>
</protein>
<organism evidence="4 5">
    <name type="scientific">Mycobacterium tuberculosis</name>
    <dbReference type="NCBI Taxonomy" id="1773"/>
    <lineage>
        <taxon>Bacteria</taxon>
        <taxon>Bacillati</taxon>
        <taxon>Actinomycetota</taxon>
        <taxon>Actinomycetes</taxon>
        <taxon>Mycobacteriales</taxon>
        <taxon>Mycobacteriaceae</taxon>
        <taxon>Mycobacterium</taxon>
        <taxon>Mycobacterium tuberculosis complex</taxon>
    </lineage>
</organism>
<dbReference type="EMBL" id="CGCX01000768">
    <property type="protein sequence ID" value="CFR83148.1"/>
    <property type="molecule type" value="Genomic_DNA"/>
</dbReference>
<evidence type="ECO:0000313" key="6">
    <source>
        <dbReference type="Proteomes" id="UP000039217"/>
    </source>
</evidence>
<dbReference type="Proteomes" id="UP000046680">
    <property type="component" value="Unassembled WGS sequence"/>
</dbReference>
<name>A0A654ZCP0_MYCTX</name>
<dbReference type="Proteomes" id="UP000039021">
    <property type="component" value="Unassembled WGS sequence"/>
</dbReference>
<evidence type="ECO:0000313" key="3">
    <source>
        <dbReference type="EMBL" id="CNV65181.1"/>
    </source>
</evidence>
<reference evidence="4" key="2">
    <citation type="submission" date="2015-03" db="EMBL/GenBank/DDBJ databases">
        <authorList>
            <consortium name="Pathogen Informatics"/>
            <person name="Murphy D."/>
        </authorList>
    </citation>
    <scope>NUCLEOTIDE SEQUENCE</scope>
    <source>
        <strain evidence="4">N09902308</strain>
    </source>
</reference>
<feature type="region of interest" description="Disordered" evidence="1">
    <location>
        <begin position="26"/>
        <end position="56"/>
    </location>
</feature>
<proteinExistence type="predicted"/>
<dbReference type="EMBL" id="CQQC01001114">
    <property type="protein sequence ID" value="CNV65181.1"/>
    <property type="molecule type" value="Genomic_DNA"/>
</dbReference>
<evidence type="ECO:0000313" key="5">
    <source>
        <dbReference type="Proteomes" id="UP000039021"/>
    </source>
</evidence>